<dbReference type="NCBIfam" id="NF040628">
    <property type="entry name" value="GT-D_rel"/>
    <property type="match status" value="1"/>
</dbReference>
<dbReference type="RefSeq" id="WP_181338845.1">
    <property type="nucleotide sequence ID" value="NZ_JAAKDE010000004.1"/>
</dbReference>
<evidence type="ECO:0000259" key="1">
    <source>
        <dbReference type="Pfam" id="PF22882"/>
    </source>
</evidence>
<reference evidence="2" key="1">
    <citation type="submission" date="2020-06" db="EMBL/GenBank/DDBJ databases">
        <title>Novel chitinolytic bacterium.</title>
        <authorList>
            <person name="Ungkulpasvich U."/>
            <person name="Kosugi A."/>
            <person name="Uke A."/>
        </authorList>
    </citation>
    <scope>NUCLEOTIDE SEQUENCE</scope>
    <source>
        <strain evidence="2">UUS1-1</strain>
    </source>
</reference>
<proteinExistence type="predicted"/>
<keyword evidence="3" id="KW-1185">Reference proteome</keyword>
<comment type="caution">
    <text evidence="2">The sequence shown here is derived from an EMBL/GenBank/DDBJ whole genome shotgun (WGS) entry which is preliminary data.</text>
</comment>
<dbReference type="AlphaFoldDB" id="A0A8J6HYU8"/>
<protein>
    <recommendedName>
        <fullName evidence="1">GT-D fold-like domain-containing protein</fullName>
    </recommendedName>
</protein>
<feature type="domain" description="GT-D fold-like" evidence="1">
    <location>
        <begin position="13"/>
        <end position="235"/>
    </location>
</feature>
<accession>A0A8J6HYU8</accession>
<sequence>MSLKDFPDEKLLTELEVLRRIHRALRQKKPFSLVRIGDGENIVLAQGKFLSNQELEQTYWVRDSRAGKKGVDLPNLTLRDQMLKGIKAADIVGICRQQNDEVSAPTRFKRVLTNKIFDYYGLEPRALCYVFCNRKMVSYRYFWRIIHQYRTLLISKWAADYAKLITSKYADLPPWIVGAIPFEHYKQIPTVLKKVGKYDFDLALISAGVNAVILAPAIAERYKKVAIDFGKTMMYMLRPNNRIRPWTPQPKPAQEQETQ</sequence>
<organism evidence="2 3">
    <name type="scientific">Capillibacterium thermochitinicola</name>
    <dbReference type="NCBI Taxonomy" id="2699427"/>
    <lineage>
        <taxon>Bacteria</taxon>
        <taxon>Bacillati</taxon>
        <taxon>Bacillota</taxon>
        <taxon>Capillibacterium</taxon>
    </lineage>
</organism>
<dbReference type="Pfam" id="PF22882">
    <property type="entry name" value="GT-D-like"/>
    <property type="match status" value="1"/>
</dbReference>
<dbReference type="InterPro" id="IPR049785">
    <property type="entry name" value="GT-D-like_firm"/>
</dbReference>
<name>A0A8J6HYU8_9FIRM</name>
<dbReference type="EMBL" id="JAAKDE010000004">
    <property type="protein sequence ID" value="MBA2132390.1"/>
    <property type="molecule type" value="Genomic_DNA"/>
</dbReference>
<evidence type="ECO:0000313" key="2">
    <source>
        <dbReference type="EMBL" id="MBA2132390.1"/>
    </source>
</evidence>
<dbReference type="InterPro" id="IPR055171">
    <property type="entry name" value="GT-D-like"/>
</dbReference>
<gene>
    <name evidence="2" type="ORF">G5B42_02355</name>
</gene>
<dbReference type="Proteomes" id="UP000657177">
    <property type="component" value="Unassembled WGS sequence"/>
</dbReference>
<evidence type="ECO:0000313" key="3">
    <source>
        <dbReference type="Proteomes" id="UP000657177"/>
    </source>
</evidence>